<dbReference type="GO" id="GO:0050610">
    <property type="term" value="F:methylarsonate reductase activity"/>
    <property type="evidence" value="ECO:0007669"/>
    <property type="project" value="UniProtKB-UniRule"/>
</dbReference>
<dbReference type="InterPro" id="IPR040079">
    <property type="entry name" value="Glutathione_S-Trfase"/>
</dbReference>
<evidence type="ECO:0000256" key="2">
    <source>
        <dbReference type="ARBA" id="ARBA00023002"/>
    </source>
</evidence>
<comment type="similarity">
    <text evidence="1 5">Belongs to the GST superfamily. Omega family.</text>
</comment>
<gene>
    <name evidence="8" type="primary">GST-omega</name>
</gene>
<dbReference type="SFLD" id="SFLDG00358">
    <property type="entry name" value="Main_(cytGST)"/>
    <property type="match status" value="1"/>
</dbReference>
<dbReference type="InterPro" id="IPR036249">
    <property type="entry name" value="Thioredoxin-like_sf"/>
</dbReference>
<comment type="catalytic activity">
    <reaction evidence="3 5">
        <text>methylarsonate + 2 glutathione + H(+) = methylarsonous acid + glutathione disulfide + H2O</text>
        <dbReference type="Rhea" id="RHEA:15969"/>
        <dbReference type="ChEBI" id="CHEBI:15377"/>
        <dbReference type="ChEBI" id="CHEBI:15378"/>
        <dbReference type="ChEBI" id="CHEBI:17826"/>
        <dbReference type="ChEBI" id="CHEBI:33409"/>
        <dbReference type="ChEBI" id="CHEBI:57925"/>
        <dbReference type="ChEBI" id="CHEBI:58297"/>
        <dbReference type="EC" id="1.20.4.2"/>
    </reaction>
</comment>
<dbReference type="Gene3D" id="1.20.1050.10">
    <property type="match status" value="1"/>
</dbReference>
<evidence type="ECO:0000313" key="8">
    <source>
        <dbReference type="EMBL" id="AGN03944.1"/>
    </source>
</evidence>
<evidence type="ECO:0000256" key="4">
    <source>
        <dbReference type="ARBA" id="ARBA00049544"/>
    </source>
</evidence>
<dbReference type="EMBL" id="KC480256">
    <property type="protein sequence ID" value="AGN03944.1"/>
    <property type="molecule type" value="mRNA"/>
</dbReference>
<dbReference type="InterPro" id="IPR004046">
    <property type="entry name" value="GST_C"/>
</dbReference>
<dbReference type="InterPro" id="IPR004045">
    <property type="entry name" value="Glutathione_S-Trfase_N"/>
</dbReference>
<evidence type="ECO:0000256" key="1">
    <source>
        <dbReference type="ARBA" id="ARBA00011067"/>
    </source>
</evidence>
<dbReference type="EC" id="1.8.5.1" evidence="5"/>
<keyword evidence="5 8" id="KW-0808">Transferase</keyword>
<dbReference type="GO" id="GO:0006749">
    <property type="term" value="P:glutathione metabolic process"/>
    <property type="evidence" value="ECO:0007669"/>
    <property type="project" value="UniProtKB-UniRule"/>
</dbReference>
<dbReference type="SUPFAM" id="SSF47616">
    <property type="entry name" value="GST C-terminal domain-like"/>
    <property type="match status" value="1"/>
</dbReference>
<dbReference type="GO" id="GO:0045174">
    <property type="term" value="F:glutathione dehydrogenase (ascorbate) activity"/>
    <property type="evidence" value="ECO:0007669"/>
    <property type="project" value="UniProtKB-UniRule"/>
</dbReference>
<accession>R9S2Q7</accession>
<dbReference type="InterPro" id="IPR036282">
    <property type="entry name" value="Glutathione-S-Trfase_C_sf"/>
</dbReference>
<comment type="function">
    <text evidence="5">Exhibits glutathione-dependent thiol transferase activity. Has high dehydroascorbate reductase activity and may contribute to the recycling of ascorbic acid. Participates in the biotransformation of inorganic arsenic and reduces monomethylarsonic acid (MMA).</text>
</comment>
<dbReference type="Gene3D" id="3.40.30.10">
    <property type="entry name" value="Glutaredoxin"/>
    <property type="match status" value="1"/>
</dbReference>
<dbReference type="SMR" id="R9S2Q7"/>
<protein>
    <recommendedName>
        <fullName evidence="5">Glutathione S-transferase omega</fullName>
        <shortName evidence="5">GSTO</shortName>
        <ecNumber evidence="5">1.20.4.2</ecNumber>
        <ecNumber evidence="5">1.8.5.1</ecNumber>
        <ecNumber evidence="5">2.5.1.18</ecNumber>
    </recommendedName>
    <alternativeName>
        <fullName evidence="5">Glutathione-dependent dehydroascorbate reductase</fullName>
    </alternativeName>
    <alternativeName>
        <fullName evidence="5">Monomethylarsonic acid reductase</fullName>
    </alternativeName>
</protein>
<dbReference type="Pfam" id="PF00043">
    <property type="entry name" value="GST_C"/>
    <property type="match status" value="1"/>
</dbReference>
<dbReference type="InterPro" id="IPR010987">
    <property type="entry name" value="Glutathione-S-Trfase_C-like"/>
</dbReference>
<comment type="catalytic activity">
    <reaction evidence="5">
        <text>RX + glutathione = an S-substituted glutathione + a halide anion + H(+)</text>
        <dbReference type="Rhea" id="RHEA:16437"/>
        <dbReference type="ChEBI" id="CHEBI:15378"/>
        <dbReference type="ChEBI" id="CHEBI:16042"/>
        <dbReference type="ChEBI" id="CHEBI:17792"/>
        <dbReference type="ChEBI" id="CHEBI:57925"/>
        <dbReference type="ChEBI" id="CHEBI:90779"/>
        <dbReference type="EC" id="2.5.1.18"/>
    </reaction>
</comment>
<name>R9S2Q7_PERVI</name>
<dbReference type="PROSITE" id="PS50404">
    <property type="entry name" value="GST_NTER"/>
    <property type="match status" value="1"/>
</dbReference>
<evidence type="ECO:0000256" key="3">
    <source>
        <dbReference type="ARBA" id="ARBA00048353"/>
    </source>
</evidence>
<dbReference type="AlphaFoldDB" id="R9S2Q7"/>
<evidence type="ECO:0000259" key="7">
    <source>
        <dbReference type="PROSITE" id="PS50405"/>
    </source>
</evidence>
<dbReference type="PANTHER" id="PTHR43968:SF6">
    <property type="entry name" value="GLUTATHIONE S-TRANSFERASE OMEGA"/>
    <property type="match status" value="1"/>
</dbReference>
<dbReference type="GO" id="GO:0004364">
    <property type="term" value="F:glutathione transferase activity"/>
    <property type="evidence" value="ECO:0007669"/>
    <property type="project" value="UniProtKB-UniRule"/>
</dbReference>
<evidence type="ECO:0000259" key="6">
    <source>
        <dbReference type="PROSITE" id="PS50404"/>
    </source>
</evidence>
<sequence>MFHLRGAMSFIRPRIHAEVMTNRKISSSNFENDLSRVSLGKDSECPPLTPGVMRIYSMRFCPYAQRTRLVLQYKEIPHELVNINLKQKPKWLRFRYPAGLVPILEKDGRVIYESSVCNDYLDEVYPYPKLTPSDPYRKAEDKMLSETFNKVISLFYEVPASIVEGTFKVTLKKYLREIKRYEDALSQRGKFFGGDKPCMVDFMIWPWFERLECISKVAPETDITNINFPLLACWMERMNQIPAVQNTFVKPEHHIQFFTGLREGNPDYDYGITQSKL</sequence>
<feature type="domain" description="GST N-terminal" evidence="6">
    <location>
        <begin position="51"/>
        <end position="129"/>
    </location>
</feature>
<dbReference type="InterPro" id="IPR005442">
    <property type="entry name" value="GST_omega"/>
</dbReference>
<dbReference type="Pfam" id="PF13417">
    <property type="entry name" value="GST_N_3"/>
    <property type="match status" value="1"/>
</dbReference>
<proteinExistence type="evidence at transcript level"/>
<dbReference type="PANTHER" id="PTHR43968">
    <property type="match status" value="1"/>
</dbReference>
<keyword evidence="2 5" id="KW-0560">Oxidoreductase</keyword>
<dbReference type="GO" id="GO:0005737">
    <property type="term" value="C:cytoplasm"/>
    <property type="evidence" value="ECO:0007669"/>
    <property type="project" value="InterPro"/>
</dbReference>
<dbReference type="FunFam" id="1.20.1050.10:FF:000009">
    <property type="entry name" value="Glutathione S-transferase omega-1"/>
    <property type="match status" value="1"/>
</dbReference>
<dbReference type="InterPro" id="IPR050983">
    <property type="entry name" value="GST_Omega/HSP26"/>
</dbReference>
<dbReference type="SUPFAM" id="SSF52833">
    <property type="entry name" value="Thioredoxin-like"/>
    <property type="match status" value="1"/>
</dbReference>
<evidence type="ECO:0000256" key="5">
    <source>
        <dbReference type="RuleBase" id="RU368071"/>
    </source>
</evidence>
<dbReference type="EC" id="2.5.1.18" evidence="5"/>
<comment type="catalytic activity">
    <reaction evidence="4 5">
        <text>L-dehydroascorbate + 2 glutathione = glutathione disulfide + L-ascorbate</text>
        <dbReference type="Rhea" id="RHEA:24424"/>
        <dbReference type="ChEBI" id="CHEBI:38290"/>
        <dbReference type="ChEBI" id="CHEBI:57925"/>
        <dbReference type="ChEBI" id="CHEBI:58297"/>
        <dbReference type="ChEBI" id="CHEBI:58539"/>
        <dbReference type="EC" id="1.8.5.1"/>
    </reaction>
</comment>
<reference evidence="8" key="1">
    <citation type="journal article" date="2013" name="Comp. Biochem. Physiol. B, Biochem. Mol. Biol.">
        <title>Cloning, expression and identification of two glutathione S-transferase isoenzymes from Perna viridis.</title>
        <authorList>
            <person name="Li Z."/>
            <person name="Chen R."/>
            <person name="Zuo Z."/>
            <person name="Mo Z."/>
            <person name="Yu A."/>
        </authorList>
    </citation>
    <scope>NUCLEOTIDE SEQUENCE</scope>
</reference>
<dbReference type="EC" id="1.20.4.2" evidence="5"/>
<dbReference type="FunFam" id="3.40.30.10:FF:000123">
    <property type="entry name" value="Glutathione transferase o1"/>
    <property type="match status" value="1"/>
</dbReference>
<dbReference type="SFLD" id="SFLDS00019">
    <property type="entry name" value="Glutathione_Transferase_(cytos"/>
    <property type="match status" value="1"/>
</dbReference>
<feature type="domain" description="GST C-terminal" evidence="7">
    <location>
        <begin position="134"/>
        <end position="261"/>
    </location>
</feature>
<dbReference type="PRINTS" id="PR01625">
    <property type="entry name" value="GSTRNSFRASEO"/>
</dbReference>
<organism evidence="8">
    <name type="scientific">Perna viridis</name>
    <name type="common">Asian green mussel</name>
    <name type="synonym">Mytilus viridis</name>
    <dbReference type="NCBI Taxonomy" id="73031"/>
    <lineage>
        <taxon>Eukaryota</taxon>
        <taxon>Metazoa</taxon>
        <taxon>Spiralia</taxon>
        <taxon>Lophotrochozoa</taxon>
        <taxon>Mollusca</taxon>
        <taxon>Bivalvia</taxon>
        <taxon>Autobranchia</taxon>
        <taxon>Pteriomorphia</taxon>
        <taxon>Mytilida</taxon>
        <taxon>Mytiloidea</taxon>
        <taxon>Mytilidae</taxon>
        <taxon>Mytilinae</taxon>
        <taxon>Perna</taxon>
    </lineage>
</organism>
<dbReference type="PROSITE" id="PS50405">
    <property type="entry name" value="GST_CTER"/>
    <property type="match status" value="1"/>
</dbReference>